<evidence type="ECO:0000313" key="1">
    <source>
        <dbReference type="EMBL" id="CAF0936521.1"/>
    </source>
</evidence>
<dbReference type="AlphaFoldDB" id="A0A814BYD3"/>
<reference evidence="1" key="1">
    <citation type="submission" date="2021-02" db="EMBL/GenBank/DDBJ databases">
        <authorList>
            <person name="Nowell W R."/>
        </authorList>
    </citation>
    <scope>NUCLEOTIDE SEQUENCE</scope>
</reference>
<evidence type="ECO:0000313" key="3">
    <source>
        <dbReference type="Proteomes" id="UP000663854"/>
    </source>
</evidence>
<gene>
    <name evidence="2" type="ORF">JXQ802_LOCUS16271</name>
    <name evidence="1" type="ORF">PYM288_LOCUS11345</name>
</gene>
<dbReference type="EMBL" id="CAJNOL010000391">
    <property type="protein sequence ID" value="CAF1043420.1"/>
    <property type="molecule type" value="Genomic_DNA"/>
</dbReference>
<dbReference type="Proteomes" id="UP000663854">
    <property type="component" value="Unassembled WGS sequence"/>
</dbReference>
<keyword evidence="4" id="KW-1185">Reference proteome</keyword>
<proteinExistence type="predicted"/>
<dbReference type="EMBL" id="CAJNOH010000190">
    <property type="protein sequence ID" value="CAF0936521.1"/>
    <property type="molecule type" value="Genomic_DNA"/>
</dbReference>
<evidence type="ECO:0000313" key="4">
    <source>
        <dbReference type="Proteomes" id="UP000663870"/>
    </source>
</evidence>
<organism evidence="1 3">
    <name type="scientific">Rotaria sordida</name>
    <dbReference type="NCBI Taxonomy" id="392033"/>
    <lineage>
        <taxon>Eukaryota</taxon>
        <taxon>Metazoa</taxon>
        <taxon>Spiralia</taxon>
        <taxon>Gnathifera</taxon>
        <taxon>Rotifera</taxon>
        <taxon>Eurotatoria</taxon>
        <taxon>Bdelloidea</taxon>
        <taxon>Philodinida</taxon>
        <taxon>Philodinidae</taxon>
        <taxon>Rotaria</taxon>
    </lineage>
</organism>
<accession>A0A814BYD3</accession>
<protein>
    <submittedName>
        <fullName evidence="1">Uncharacterized protein</fullName>
    </submittedName>
</protein>
<comment type="caution">
    <text evidence="1">The sequence shown here is derived from an EMBL/GenBank/DDBJ whole genome shotgun (WGS) entry which is preliminary data.</text>
</comment>
<dbReference type="Proteomes" id="UP000663870">
    <property type="component" value="Unassembled WGS sequence"/>
</dbReference>
<evidence type="ECO:0000313" key="2">
    <source>
        <dbReference type="EMBL" id="CAF1043420.1"/>
    </source>
</evidence>
<name>A0A814BYD3_9BILA</name>
<sequence>MKLWLGDEFPQNHTAFFYDKKLKMMIQLDENDIFYLAPIFNSISLESQSIGVQPSSFNDDPYFELYISAGNSNISPLLTPETFAENFQQQLDNIIEKNMNSTLMNDFIQLEESSLQTLVDLLADDMVDKDFFNLNCDTQENNKSSTADQHISPITSIQSQLTDHLRMETDVHPTPARRNYLSNMGRTSNSCLAYLSGIKGPNERGKQIRPIVIIPFIVLQWLQEIDSLDLVVACVRETQENGTHVWWIDKHSEFRTKGYTKETPGVNPLELSLTLKAIKNGNFKLEVILNRIPGKINTQRKGELFHSLDDVIANQLHPALHDPNSSRLALVISTHGMRQWNTIGLSNFIQEPKCKKSTRSVQSQAASEQHTAQVQSQIPAIVASEIDDSNRNLNVT</sequence>